<protein>
    <submittedName>
        <fullName evidence="2">Putative membrane protein YkvI</fullName>
    </submittedName>
</protein>
<dbReference type="Proteomes" id="UP000677436">
    <property type="component" value="Chromosome"/>
</dbReference>
<feature type="transmembrane region" description="Helical" evidence="1">
    <location>
        <begin position="248"/>
        <end position="271"/>
    </location>
</feature>
<feature type="transmembrane region" description="Helical" evidence="1">
    <location>
        <begin position="86"/>
        <end position="110"/>
    </location>
</feature>
<dbReference type="EMBL" id="AP024601">
    <property type="protein sequence ID" value="BCU80635.1"/>
    <property type="molecule type" value="Genomic_DNA"/>
</dbReference>
<dbReference type="RefSeq" id="WP_212773982.1">
    <property type="nucleotide sequence ID" value="NZ_AP024601.1"/>
</dbReference>
<feature type="transmembrane region" description="Helical" evidence="1">
    <location>
        <begin position="37"/>
        <end position="57"/>
    </location>
</feature>
<keyword evidence="3" id="KW-1185">Reference proteome</keyword>
<gene>
    <name evidence="2" type="primary">ykvI</name>
    <name evidence="2" type="ORF">JIR001_04180</name>
</gene>
<organism evidence="2 3">
    <name type="scientific">Polycladomyces abyssicola</name>
    <dbReference type="NCBI Taxonomy" id="1125966"/>
    <lineage>
        <taxon>Bacteria</taxon>
        <taxon>Bacillati</taxon>
        <taxon>Bacillota</taxon>
        <taxon>Bacilli</taxon>
        <taxon>Bacillales</taxon>
        <taxon>Thermoactinomycetaceae</taxon>
        <taxon>Polycladomyces</taxon>
    </lineage>
</organism>
<reference evidence="2" key="2">
    <citation type="journal article" date="2021" name="Microbiol. Resour. Announc.">
        <title>Complete Genome Sequence of Polycladomyces abyssicola JIR-001T, Isolated from Hemipelagic Sediment in Deep Seawater.</title>
        <authorList>
            <person name="Tsubouchi T."/>
            <person name="Kaneko Y."/>
        </authorList>
    </citation>
    <scope>NUCLEOTIDE SEQUENCE</scope>
    <source>
        <strain evidence="2">JIR-001</strain>
    </source>
</reference>
<accession>A0A8D5UEN4</accession>
<dbReference type="AlphaFoldDB" id="A0A8D5UEN4"/>
<evidence type="ECO:0000313" key="2">
    <source>
        <dbReference type="EMBL" id="BCU80635.1"/>
    </source>
</evidence>
<keyword evidence="1" id="KW-1133">Transmembrane helix</keyword>
<proteinExistence type="predicted"/>
<dbReference type="InterPro" id="IPR038728">
    <property type="entry name" value="YkvI-like"/>
</dbReference>
<feature type="transmembrane region" description="Helical" evidence="1">
    <location>
        <begin position="292"/>
        <end position="315"/>
    </location>
</feature>
<evidence type="ECO:0000313" key="3">
    <source>
        <dbReference type="Proteomes" id="UP000677436"/>
    </source>
</evidence>
<feature type="transmembrane region" description="Helical" evidence="1">
    <location>
        <begin position="321"/>
        <end position="339"/>
    </location>
</feature>
<dbReference type="PANTHER" id="PTHR37814">
    <property type="entry name" value="CONSERVED MEMBRANE PROTEIN"/>
    <property type="match status" value="1"/>
</dbReference>
<feature type="transmembrane region" description="Helical" evidence="1">
    <location>
        <begin position="116"/>
        <end position="134"/>
    </location>
</feature>
<feature type="transmembrane region" description="Helical" evidence="1">
    <location>
        <begin position="141"/>
        <end position="162"/>
    </location>
</feature>
<keyword evidence="1" id="KW-0812">Transmembrane</keyword>
<keyword evidence="1" id="KW-0472">Membrane</keyword>
<reference evidence="2" key="1">
    <citation type="journal article" date="2013" name="Int. J. Syst. Evol. Microbiol.">
        <title>Polycladomyces abyssicola gen. nov., sp. nov., a thermophilic filamentous bacterium isolated from hemipelagic sediment.</title>
        <authorList>
            <person name="Tsubouchi T."/>
            <person name="Shimane Y."/>
            <person name="Mori K."/>
            <person name="Usui K."/>
            <person name="Hiraki T."/>
            <person name="Tame A."/>
            <person name="Uematsu K."/>
            <person name="Maruyama T."/>
            <person name="Hatada Y."/>
        </authorList>
    </citation>
    <scope>NUCLEOTIDE SEQUENCE</scope>
    <source>
        <strain evidence="2">JIR-001</strain>
    </source>
</reference>
<dbReference type="KEGG" id="pabs:JIR001_04180"/>
<feature type="transmembrane region" description="Helical" evidence="1">
    <location>
        <begin position="213"/>
        <end position="236"/>
    </location>
</feature>
<evidence type="ECO:0000256" key="1">
    <source>
        <dbReference type="SAM" id="Phobius"/>
    </source>
</evidence>
<sequence>MGNRVMAACRIGFTYIGTVVGAGFASGQEIMQFFTRFGSQGIWGIVAVTLMFSWLGTRMMVMGARLKAASYEELNRFLFGPRWGKWMNGFVGVVLFGVTTAMMSGTGALFREQLGWSFHLGVILTAAVAFAVIVRGLDGILSVNSVIVPMMFLFTLLVAINGLGRPEAVEWLTASHHGGGQWWLSALTYVAFNLAMSQAVLVPMGNEVADERILTAGGWIGGVGLGVMLLASHFAMTLEIPEIFRREIPIAMVIAALGTAMKAFFLLVMWGEIFTTLIGNVYGLAAHLHEYLPFRMNTIMAGIFISGYVCSLIGFPAFVGYVYPLFGYCGLAAIGLLALRPYPRW</sequence>
<name>A0A8D5UEN4_9BACL</name>
<feature type="transmembrane region" description="Helical" evidence="1">
    <location>
        <begin position="182"/>
        <end position="201"/>
    </location>
</feature>
<feature type="transmembrane region" description="Helical" evidence="1">
    <location>
        <begin position="7"/>
        <end position="25"/>
    </location>
</feature>
<dbReference type="PANTHER" id="PTHR37814:SF1">
    <property type="entry name" value="MEMBRANE PROTEIN"/>
    <property type="match status" value="1"/>
</dbReference>